<dbReference type="OrthoDB" id="6740508at2759"/>
<name>A0A812B5T6_ACAPH</name>
<feature type="region of interest" description="Disordered" evidence="1">
    <location>
        <begin position="23"/>
        <end position="54"/>
    </location>
</feature>
<proteinExistence type="predicted"/>
<evidence type="ECO:0000313" key="3">
    <source>
        <dbReference type="Proteomes" id="UP000597762"/>
    </source>
</evidence>
<gene>
    <name evidence="2" type="ORF">SPHA_11546</name>
</gene>
<keyword evidence="3" id="KW-1185">Reference proteome</keyword>
<evidence type="ECO:0000313" key="2">
    <source>
        <dbReference type="EMBL" id="CAE1171398.1"/>
    </source>
</evidence>
<dbReference type="Proteomes" id="UP000597762">
    <property type="component" value="Unassembled WGS sequence"/>
</dbReference>
<reference evidence="2" key="1">
    <citation type="submission" date="2021-01" db="EMBL/GenBank/DDBJ databases">
        <authorList>
            <person name="Li R."/>
            <person name="Bekaert M."/>
        </authorList>
    </citation>
    <scope>NUCLEOTIDE SEQUENCE</scope>
    <source>
        <strain evidence="2">Farmed</strain>
    </source>
</reference>
<evidence type="ECO:0000256" key="1">
    <source>
        <dbReference type="SAM" id="MobiDB-lite"/>
    </source>
</evidence>
<dbReference type="AlphaFoldDB" id="A0A812B5T6"/>
<evidence type="ECO:0008006" key="4">
    <source>
        <dbReference type="Google" id="ProtNLM"/>
    </source>
</evidence>
<organism evidence="2 3">
    <name type="scientific">Acanthosepion pharaonis</name>
    <name type="common">Pharaoh cuttlefish</name>
    <name type="synonym">Sepia pharaonis</name>
    <dbReference type="NCBI Taxonomy" id="158019"/>
    <lineage>
        <taxon>Eukaryota</taxon>
        <taxon>Metazoa</taxon>
        <taxon>Spiralia</taxon>
        <taxon>Lophotrochozoa</taxon>
        <taxon>Mollusca</taxon>
        <taxon>Cephalopoda</taxon>
        <taxon>Coleoidea</taxon>
        <taxon>Decapodiformes</taxon>
        <taxon>Sepiida</taxon>
        <taxon>Sepiina</taxon>
        <taxon>Sepiidae</taxon>
        <taxon>Acanthosepion</taxon>
    </lineage>
</organism>
<comment type="caution">
    <text evidence="2">The sequence shown here is derived from an EMBL/GenBank/DDBJ whole genome shotgun (WGS) entry which is preliminary data.</text>
</comment>
<dbReference type="EMBL" id="CAHIKZ030000381">
    <property type="protein sequence ID" value="CAE1171398.1"/>
    <property type="molecule type" value="Genomic_DNA"/>
</dbReference>
<accession>A0A812B5T6</accession>
<protein>
    <recommendedName>
        <fullName evidence="4">PiggyBac transposable element-derived protein domain-containing protein</fullName>
    </recommendedName>
</protein>
<sequence length="206" mass="22584">MKQAAWLSVEVVLAEIFADNESDRFSENSDSDNPDYVWEDGNGCESETDGNISDDLSDHGDADMNVHHGQGDGQPICIGAAGVGNNAMPAAPDGPVAMPAAPAVHRPGPADPVYLDNYYNSVALAKFFLEDERKVHVCGTLQLNRGAPRDQQQEADHLQRRQNLVRPRLPPLTIIPLTLKMKGKLLKLWYVQGHLKLILPIAWLGE</sequence>